<reference evidence="4 5" key="1">
    <citation type="journal article" date="2016" name="Nat. Commun.">
        <title>Thousands of microbial genomes shed light on interconnected biogeochemical processes in an aquifer system.</title>
        <authorList>
            <person name="Anantharaman K."/>
            <person name="Brown C.T."/>
            <person name="Hug L.A."/>
            <person name="Sharon I."/>
            <person name="Castelle C.J."/>
            <person name="Probst A.J."/>
            <person name="Thomas B.C."/>
            <person name="Singh A."/>
            <person name="Wilkins M.J."/>
            <person name="Karaoz U."/>
            <person name="Brodie E.L."/>
            <person name="Williams K.H."/>
            <person name="Hubbard S.S."/>
            <person name="Banfield J.F."/>
        </authorList>
    </citation>
    <scope>NUCLEOTIDE SEQUENCE [LARGE SCALE GENOMIC DNA]</scope>
</reference>
<name>A0A1F6H0M2_9PROT</name>
<dbReference type="PANTHER" id="PTHR40065:SF3">
    <property type="entry name" value="RNA-BINDING PROTEIN YHBY"/>
    <property type="match status" value="1"/>
</dbReference>
<feature type="domain" description="CRM" evidence="3">
    <location>
        <begin position="2"/>
        <end position="98"/>
    </location>
</feature>
<dbReference type="InterPro" id="IPR001890">
    <property type="entry name" value="RNA-binding_CRM"/>
</dbReference>
<dbReference type="NCBIfam" id="TIGR00253">
    <property type="entry name" value="RNA_bind_YhbY"/>
    <property type="match status" value="1"/>
</dbReference>
<evidence type="ECO:0000259" key="3">
    <source>
        <dbReference type="PROSITE" id="PS51295"/>
    </source>
</evidence>
<dbReference type="SMART" id="SM01103">
    <property type="entry name" value="CRS1_YhbY"/>
    <property type="match status" value="1"/>
</dbReference>
<proteinExistence type="predicted"/>
<dbReference type="InterPro" id="IPR017924">
    <property type="entry name" value="RNA-binding_YhbY"/>
</dbReference>
<organism evidence="4 5">
    <name type="scientific">Candidatus Lambdaproteobacteria bacterium RIFOXYD2_FULL_56_26</name>
    <dbReference type="NCBI Taxonomy" id="1817773"/>
    <lineage>
        <taxon>Bacteria</taxon>
        <taxon>Pseudomonadati</taxon>
        <taxon>Pseudomonadota</taxon>
        <taxon>Candidatus Lambdaproteobacteria</taxon>
    </lineage>
</organism>
<dbReference type="PROSITE" id="PS51295">
    <property type="entry name" value="CRM"/>
    <property type="match status" value="1"/>
</dbReference>
<dbReference type="Pfam" id="PF01985">
    <property type="entry name" value="CRS1_YhbY"/>
    <property type="match status" value="1"/>
</dbReference>
<dbReference type="Gene3D" id="3.30.110.60">
    <property type="entry name" value="YhbY-like"/>
    <property type="match status" value="1"/>
</dbReference>
<gene>
    <name evidence="4" type="ORF">A2557_11890</name>
</gene>
<evidence type="ECO:0000313" key="5">
    <source>
        <dbReference type="Proteomes" id="UP000177583"/>
    </source>
</evidence>
<sequence>MNPLTGKQNAHLRALGHHLKPLLQLGKAGLSPEFLRKTASALEQHELIKVKLLQNCPLGKDEAAEGITQALDCALAQSIGKTLLLYKPNPKEPVIVLP</sequence>
<evidence type="ECO:0000256" key="2">
    <source>
        <dbReference type="PROSITE-ProRule" id="PRU00626"/>
    </source>
</evidence>
<dbReference type="InterPro" id="IPR035920">
    <property type="entry name" value="YhbY-like_sf"/>
</dbReference>
<dbReference type="AlphaFoldDB" id="A0A1F6H0M2"/>
<accession>A0A1F6H0M2</accession>
<dbReference type="PANTHER" id="PTHR40065">
    <property type="entry name" value="RNA-BINDING PROTEIN YHBY"/>
    <property type="match status" value="1"/>
</dbReference>
<dbReference type="GO" id="GO:0003723">
    <property type="term" value="F:RNA binding"/>
    <property type="evidence" value="ECO:0007669"/>
    <property type="project" value="UniProtKB-UniRule"/>
</dbReference>
<keyword evidence="1 2" id="KW-0694">RNA-binding</keyword>
<protein>
    <submittedName>
        <fullName evidence="4">RNA-binding protein</fullName>
    </submittedName>
</protein>
<evidence type="ECO:0000256" key="1">
    <source>
        <dbReference type="ARBA" id="ARBA00022884"/>
    </source>
</evidence>
<dbReference type="EMBL" id="MFNF01000011">
    <property type="protein sequence ID" value="OGH03871.1"/>
    <property type="molecule type" value="Genomic_DNA"/>
</dbReference>
<evidence type="ECO:0000313" key="4">
    <source>
        <dbReference type="EMBL" id="OGH03871.1"/>
    </source>
</evidence>
<dbReference type="InterPro" id="IPR051925">
    <property type="entry name" value="RNA-binding_domain"/>
</dbReference>
<comment type="caution">
    <text evidence="4">The sequence shown here is derived from an EMBL/GenBank/DDBJ whole genome shotgun (WGS) entry which is preliminary data.</text>
</comment>
<dbReference type="SUPFAM" id="SSF75471">
    <property type="entry name" value="YhbY-like"/>
    <property type="match status" value="1"/>
</dbReference>
<dbReference type="Proteomes" id="UP000177583">
    <property type="component" value="Unassembled WGS sequence"/>
</dbReference>